<keyword evidence="22" id="KW-1185">Reference proteome</keyword>
<comment type="function">
    <text evidence="2">Histone demethylase that specifically demethylates 'Lys-36' of histone H3, thereby playing a central role in histone code.</text>
</comment>
<keyword evidence="15" id="KW-0804">Transcription</keyword>
<keyword evidence="12" id="KW-0560">Oxidoreductase</keyword>
<feature type="region of interest" description="Disordered" evidence="19">
    <location>
        <begin position="570"/>
        <end position="591"/>
    </location>
</feature>
<feature type="compositionally biased region" description="Basic residues" evidence="19">
    <location>
        <begin position="1"/>
        <end position="13"/>
    </location>
</feature>
<dbReference type="Pfam" id="PF17811">
    <property type="entry name" value="JHD"/>
    <property type="match status" value="1"/>
</dbReference>
<evidence type="ECO:0000313" key="21">
    <source>
        <dbReference type="EMBL" id="KIL00648.1"/>
    </source>
</evidence>
<evidence type="ECO:0000256" key="11">
    <source>
        <dbReference type="ARBA" id="ARBA00022964"/>
    </source>
</evidence>
<dbReference type="InterPro" id="IPR041070">
    <property type="entry name" value="JHD"/>
</dbReference>
<dbReference type="InterPro" id="IPR011011">
    <property type="entry name" value="Znf_FYVE_PHD"/>
</dbReference>
<dbReference type="InterPro" id="IPR019786">
    <property type="entry name" value="Zinc_finger_PHD-type_CS"/>
</dbReference>
<evidence type="ECO:0000256" key="1">
    <source>
        <dbReference type="ARBA" id="ARBA00001954"/>
    </source>
</evidence>
<dbReference type="PANTHER" id="PTHR23123">
    <property type="entry name" value="PHD/F-BOX CONTAINING PROTEIN"/>
    <property type="match status" value="1"/>
</dbReference>
<keyword evidence="9" id="KW-0862">Zinc</keyword>
<keyword evidence="13" id="KW-0408">Iron</keyword>
<evidence type="ECO:0000256" key="2">
    <source>
        <dbReference type="ARBA" id="ARBA00003909"/>
    </source>
</evidence>
<organism evidence="21 22">
    <name type="scientific">Paxillus rubicundulus Ve08.2h10</name>
    <dbReference type="NCBI Taxonomy" id="930991"/>
    <lineage>
        <taxon>Eukaryota</taxon>
        <taxon>Fungi</taxon>
        <taxon>Dikarya</taxon>
        <taxon>Basidiomycota</taxon>
        <taxon>Agaricomycotina</taxon>
        <taxon>Agaricomycetes</taxon>
        <taxon>Agaricomycetidae</taxon>
        <taxon>Boletales</taxon>
        <taxon>Paxilineae</taxon>
        <taxon>Paxillaceae</taxon>
        <taxon>Paxillus</taxon>
    </lineage>
</organism>
<keyword evidence="11" id="KW-0223">Dioxygenase</keyword>
<dbReference type="Pfam" id="PF02373">
    <property type="entry name" value="JmjC"/>
    <property type="match status" value="1"/>
</dbReference>
<dbReference type="OrthoDB" id="5876800at2759"/>
<evidence type="ECO:0000256" key="7">
    <source>
        <dbReference type="ARBA" id="ARBA00022723"/>
    </source>
</evidence>
<dbReference type="EC" id="1.14.11.27" evidence="5"/>
<dbReference type="PROSITE" id="PS01359">
    <property type="entry name" value="ZF_PHD_1"/>
    <property type="match status" value="1"/>
</dbReference>
<keyword evidence="8" id="KW-0863">Zinc-finger</keyword>
<dbReference type="CDD" id="cd15517">
    <property type="entry name" value="PHD_TCF19_like"/>
    <property type="match status" value="1"/>
</dbReference>
<dbReference type="STRING" id="930991.A0A0D0DNT1"/>
<reference evidence="21 22" key="1">
    <citation type="submission" date="2014-04" db="EMBL/GenBank/DDBJ databases">
        <authorList>
            <consortium name="DOE Joint Genome Institute"/>
            <person name="Kuo A."/>
            <person name="Kohler A."/>
            <person name="Jargeat P."/>
            <person name="Nagy L.G."/>
            <person name="Floudas D."/>
            <person name="Copeland A."/>
            <person name="Barry K.W."/>
            <person name="Cichocki N."/>
            <person name="Veneault-Fourrey C."/>
            <person name="LaButti K."/>
            <person name="Lindquist E.A."/>
            <person name="Lipzen A."/>
            <person name="Lundell T."/>
            <person name="Morin E."/>
            <person name="Murat C."/>
            <person name="Sun H."/>
            <person name="Tunlid A."/>
            <person name="Henrissat B."/>
            <person name="Grigoriev I.V."/>
            <person name="Hibbett D.S."/>
            <person name="Martin F."/>
            <person name="Nordberg H.P."/>
            <person name="Cantor M.N."/>
            <person name="Hua S.X."/>
        </authorList>
    </citation>
    <scope>NUCLEOTIDE SEQUENCE [LARGE SCALE GENOMIC DNA]</scope>
    <source>
        <strain evidence="21 22">Ve08.2h10</strain>
    </source>
</reference>
<keyword evidence="16" id="KW-0539">Nucleus</keyword>
<dbReference type="InterPro" id="IPR001965">
    <property type="entry name" value="Znf_PHD"/>
</dbReference>
<feature type="region of interest" description="Disordered" evidence="19">
    <location>
        <begin position="1"/>
        <end position="78"/>
    </location>
</feature>
<evidence type="ECO:0000256" key="14">
    <source>
        <dbReference type="ARBA" id="ARBA00023015"/>
    </source>
</evidence>
<evidence type="ECO:0000256" key="16">
    <source>
        <dbReference type="ARBA" id="ARBA00023242"/>
    </source>
</evidence>
<keyword evidence="10" id="KW-0156">Chromatin regulator</keyword>
<dbReference type="InterPro" id="IPR003347">
    <property type="entry name" value="JmjC_dom"/>
</dbReference>
<dbReference type="InterPro" id="IPR050690">
    <property type="entry name" value="JHDM1_Histone_Demethylase"/>
</dbReference>
<evidence type="ECO:0000256" key="6">
    <source>
        <dbReference type="ARBA" id="ARBA00015153"/>
    </source>
</evidence>
<dbReference type="EMBL" id="KN824829">
    <property type="protein sequence ID" value="KIL00648.1"/>
    <property type="molecule type" value="Genomic_DNA"/>
</dbReference>
<evidence type="ECO:0000259" key="20">
    <source>
        <dbReference type="PROSITE" id="PS51184"/>
    </source>
</evidence>
<dbReference type="HOGENOM" id="CLU_003540_6_1_1"/>
<accession>A0A0D0DNT1</accession>
<evidence type="ECO:0000256" key="10">
    <source>
        <dbReference type="ARBA" id="ARBA00022853"/>
    </source>
</evidence>
<evidence type="ECO:0000256" key="3">
    <source>
        <dbReference type="ARBA" id="ARBA00004123"/>
    </source>
</evidence>
<dbReference type="GO" id="GO:0140680">
    <property type="term" value="F:histone H3K36me/H3K36me2 demethylase activity"/>
    <property type="evidence" value="ECO:0007669"/>
    <property type="project" value="UniProtKB-EC"/>
</dbReference>
<feature type="region of interest" description="Disordered" evidence="19">
    <location>
        <begin position="683"/>
        <end position="742"/>
    </location>
</feature>
<evidence type="ECO:0000256" key="15">
    <source>
        <dbReference type="ARBA" id="ARBA00023163"/>
    </source>
</evidence>
<comment type="catalytic activity">
    <reaction evidence="18">
        <text>N(6),N(6)-dimethyl-L-lysyl(36)-[histone H3] + 2 2-oxoglutarate + 2 O2 = L-lysyl(36)-[histone H3] + 2 formaldehyde + 2 succinate + 2 CO2</text>
        <dbReference type="Rhea" id="RHEA:42032"/>
        <dbReference type="Rhea" id="RHEA-COMP:9785"/>
        <dbReference type="Rhea" id="RHEA-COMP:9787"/>
        <dbReference type="ChEBI" id="CHEBI:15379"/>
        <dbReference type="ChEBI" id="CHEBI:16526"/>
        <dbReference type="ChEBI" id="CHEBI:16810"/>
        <dbReference type="ChEBI" id="CHEBI:16842"/>
        <dbReference type="ChEBI" id="CHEBI:29969"/>
        <dbReference type="ChEBI" id="CHEBI:30031"/>
        <dbReference type="ChEBI" id="CHEBI:61976"/>
        <dbReference type="EC" id="1.14.11.27"/>
    </reaction>
</comment>
<dbReference type="GO" id="GO:0005634">
    <property type="term" value="C:nucleus"/>
    <property type="evidence" value="ECO:0007669"/>
    <property type="project" value="UniProtKB-SubCell"/>
</dbReference>
<protein>
    <recommendedName>
        <fullName evidence="6">JmjC domain-containing histone demethylation protein 1</fullName>
        <ecNumber evidence="5">1.14.11.27</ecNumber>
    </recommendedName>
    <alternativeName>
        <fullName evidence="17">[Histone-H3]-lysine-36 demethylase 1</fullName>
    </alternativeName>
</protein>
<dbReference type="SMART" id="SM00249">
    <property type="entry name" value="PHD"/>
    <property type="match status" value="1"/>
</dbReference>
<dbReference type="SUPFAM" id="SSF57903">
    <property type="entry name" value="FYVE/PHD zinc finger"/>
    <property type="match status" value="1"/>
</dbReference>
<evidence type="ECO:0000256" key="19">
    <source>
        <dbReference type="SAM" id="MobiDB-lite"/>
    </source>
</evidence>
<evidence type="ECO:0000256" key="8">
    <source>
        <dbReference type="ARBA" id="ARBA00022771"/>
    </source>
</evidence>
<reference evidence="22" key="2">
    <citation type="submission" date="2015-01" db="EMBL/GenBank/DDBJ databases">
        <title>Evolutionary Origins and Diversification of the Mycorrhizal Mutualists.</title>
        <authorList>
            <consortium name="DOE Joint Genome Institute"/>
            <consortium name="Mycorrhizal Genomics Consortium"/>
            <person name="Kohler A."/>
            <person name="Kuo A."/>
            <person name="Nagy L.G."/>
            <person name="Floudas D."/>
            <person name="Copeland A."/>
            <person name="Barry K.W."/>
            <person name="Cichocki N."/>
            <person name="Veneault-Fourrey C."/>
            <person name="LaButti K."/>
            <person name="Lindquist E.A."/>
            <person name="Lipzen A."/>
            <person name="Lundell T."/>
            <person name="Morin E."/>
            <person name="Murat C."/>
            <person name="Riley R."/>
            <person name="Ohm R."/>
            <person name="Sun H."/>
            <person name="Tunlid A."/>
            <person name="Henrissat B."/>
            <person name="Grigoriev I.V."/>
            <person name="Hibbett D.S."/>
            <person name="Martin F."/>
        </authorList>
    </citation>
    <scope>NUCLEOTIDE SEQUENCE [LARGE SCALE GENOMIC DNA]</scope>
    <source>
        <strain evidence="22">Ve08.2h10</strain>
    </source>
</reference>
<comment type="similarity">
    <text evidence="4">Belongs to the JHDM1 histone demethylase family.</text>
</comment>
<evidence type="ECO:0000256" key="9">
    <source>
        <dbReference type="ARBA" id="ARBA00022833"/>
    </source>
</evidence>
<gene>
    <name evidence="21" type="ORF">PAXRUDRAFT_29643</name>
</gene>
<proteinExistence type="inferred from homology"/>
<dbReference type="AlphaFoldDB" id="A0A0D0DNT1"/>
<keyword evidence="7" id="KW-0479">Metal-binding</keyword>
<feature type="compositionally biased region" description="Low complexity" evidence="19">
    <location>
        <begin position="23"/>
        <end position="37"/>
    </location>
</feature>
<dbReference type="InParanoid" id="A0A0D0DNT1"/>
<dbReference type="Gene3D" id="2.60.120.650">
    <property type="entry name" value="Cupin"/>
    <property type="match status" value="1"/>
</dbReference>
<dbReference type="PROSITE" id="PS51184">
    <property type="entry name" value="JMJC"/>
    <property type="match status" value="1"/>
</dbReference>
<evidence type="ECO:0000313" key="22">
    <source>
        <dbReference type="Proteomes" id="UP000054538"/>
    </source>
</evidence>
<evidence type="ECO:0000256" key="12">
    <source>
        <dbReference type="ARBA" id="ARBA00023002"/>
    </source>
</evidence>
<dbReference type="InterPro" id="IPR013083">
    <property type="entry name" value="Znf_RING/FYVE/PHD"/>
</dbReference>
<feature type="domain" description="JmjC" evidence="20">
    <location>
        <begin position="275"/>
        <end position="453"/>
    </location>
</feature>
<dbReference type="SUPFAM" id="SSF51197">
    <property type="entry name" value="Clavaminate synthase-like"/>
    <property type="match status" value="1"/>
</dbReference>
<comment type="cofactor">
    <cofactor evidence="1">
        <name>Fe(2+)</name>
        <dbReference type="ChEBI" id="CHEBI:29033"/>
    </cofactor>
</comment>
<dbReference type="Proteomes" id="UP000054538">
    <property type="component" value="Unassembled WGS sequence"/>
</dbReference>
<evidence type="ECO:0000256" key="18">
    <source>
        <dbReference type="ARBA" id="ARBA00047915"/>
    </source>
</evidence>
<dbReference type="SMART" id="SM00558">
    <property type="entry name" value="JmjC"/>
    <property type="match status" value="1"/>
</dbReference>
<dbReference type="GO" id="GO:0008270">
    <property type="term" value="F:zinc ion binding"/>
    <property type="evidence" value="ECO:0007669"/>
    <property type="project" value="UniProtKB-KW"/>
</dbReference>
<keyword evidence="14" id="KW-0805">Transcription regulation</keyword>
<evidence type="ECO:0000256" key="17">
    <source>
        <dbReference type="ARBA" id="ARBA00031083"/>
    </source>
</evidence>
<dbReference type="Gene3D" id="3.30.40.10">
    <property type="entry name" value="Zinc/RING finger domain, C3HC4 (zinc finger)"/>
    <property type="match status" value="1"/>
</dbReference>
<evidence type="ECO:0000256" key="13">
    <source>
        <dbReference type="ARBA" id="ARBA00023004"/>
    </source>
</evidence>
<name>A0A0D0DNT1_9AGAM</name>
<evidence type="ECO:0000256" key="4">
    <source>
        <dbReference type="ARBA" id="ARBA00008037"/>
    </source>
</evidence>
<evidence type="ECO:0000256" key="5">
    <source>
        <dbReference type="ARBA" id="ARBA00013246"/>
    </source>
</evidence>
<sequence length="742" mass="83573">MARGKRRITRSSARKPPERTPESEPLSPLSTRSSLTPVPVQDEEPMPTSVPEQEPEQEPESMQETPVESVPKTTEEDSCPACGVLPASQTSAGSKESWIRCDACKTWYHWICAGDGGDVDAIDKWQVYTTVISLEYLYCKSCVLEKPSRTITLKPPARKSSRKRTQLDYANLNSGVESDPSRWLRVIQSKPIEDDEFKRMKGSDVGIEWLENDQDAMKEPIVIESPEGLGMKMPDENFTVSDVADVVGHETPVEVIDVASQSNSPGWTLGRWAEYYNKEPSARDKVRNVISLEISGTALADQVLPPRIVRELDWVDRFWPSTRRGKGHAYPKVQLYCLMGVASAWTDWHVDFAGSSVYYHILRGCKVFYFIRPTPANLAAYERWSGTELQSNVWLGDMVDEVVKVTLHPGNTMIIPTGWIHAVHTPLDSLVFGGNFLHSYNVGTQLKVVDIEKATRVPKKFRFPYFTKLCWYVAEKYLRDLKAKAEFSPRVLESLEALSSFLISEVRTMERGTEAAKRDAKDQLPIDKARDAPAIARELRWRVRIAAGTTSDDEEFGSLVKKVTVNGHGNVNGVKRKRSPTESQGGEGAGVGKVQFRNFQPKGWDAVEDLPKEEEKQMVKASYPGDVGWQQRWTRYDEALGGDVDCQASVERMREVTVKVRKTEGGLERQRIERVFEKWEWSDAPTEKATEGEDVEMKMDEGDSLRKMDIDSHTNHLKEEEPEEDPQGSEANGLAQAQAIVA</sequence>
<comment type="subcellular location">
    <subcellularLocation>
        <location evidence="3">Nucleus</location>
    </subcellularLocation>
</comment>
<feature type="compositionally biased region" description="Basic and acidic residues" evidence="19">
    <location>
        <begin position="683"/>
        <end position="719"/>
    </location>
</feature>